<evidence type="ECO:0000256" key="5">
    <source>
        <dbReference type="ARBA" id="ARBA00023274"/>
    </source>
</evidence>
<dbReference type="Pfam" id="PF13741">
    <property type="entry name" value="MRP-S25"/>
    <property type="match status" value="1"/>
</dbReference>
<evidence type="ECO:0000313" key="9">
    <source>
        <dbReference type="EMBL" id="GBE77799.1"/>
    </source>
</evidence>
<comment type="caution">
    <text evidence="9">The sequence shown here is derived from an EMBL/GenBank/DDBJ whole genome shotgun (WGS) entry which is preliminary data.</text>
</comment>
<evidence type="ECO:0000256" key="4">
    <source>
        <dbReference type="ARBA" id="ARBA00023128"/>
    </source>
</evidence>
<evidence type="ECO:0000256" key="1">
    <source>
        <dbReference type="ARBA" id="ARBA00004173"/>
    </source>
</evidence>
<keyword evidence="10" id="KW-1185">Reference proteome</keyword>
<evidence type="ECO:0000256" key="8">
    <source>
        <dbReference type="SAM" id="MobiDB-lite"/>
    </source>
</evidence>
<reference evidence="9 10" key="1">
    <citation type="journal article" date="2018" name="Sci. Rep.">
        <title>Genome sequence of the cauliflower mushroom Sparassis crispa (Hanabiratake) and its association with beneficial usage.</title>
        <authorList>
            <person name="Kiyama R."/>
            <person name="Furutani Y."/>
            <person name="Kawaguchi K."/>
            <person name="Nakanishi T."/>
        </authorList>
    </citation>
    <scope>NUCLEOTIDE SEQUENCE [LARGE SCALE GENOMIC DNA]</scope>
</reference>
<name>A0A401G6M1_9APHY</name>
<proteinExistence type="inferred from homology"/>
<keyword evidence="4" id="KW-0496">Mitochondrion</keyword>
<evidence type="ECO:0000256" key="7">
    <source>
        <dbReference type="ARBA" id="ARBA00035421"/>
    </source>
</evidence>
<dbReference type="InParanoid" id="A0A401G6M1"/>
<organism evidence="9 10">
    <name type="scientific">Sparassis crispa</name>
    <dbReference type="NCBI Taxonomy" id="139825"/>
    <lineage>
        <taxon>Eukaryota</taxon>
        <taxon>Fungi</taxon>
        <taxon>Dikarya</taxon>
        <taxon>Basidiomycota</taxon>
        <taxon>Agaricomycotina</taxon>
        <taxon>Agaricomycetes</taxon>
        <taxon>Polyporales</taxon>
        <taxon>Sparassidaceae</taxon>
        <taxon>Sparassis</taxon>
    </lineage>
</organism>
<evidence type="ECO:0000313" key="10">
    <source>
        <dbReference type="Proteomes" id="UP000287166"/>
    </source>
</evidence>
<dbReference type="GO" id="GO:0003735">
    <property type="term" value="F:structural constituent of ribosome"/>
    <property type="evidence" value="ECO:0007669"/>
    <property type="project" value="InterPro"/>
</dbReference>
<dbReference type="PANTHER" id="PTHR37799">
    <property type="entry name" value="37S RIBOSOMAL PROTEIN S25, MITOCHONDRIAL"/>
    <property type="match status" value="1"/>
</dbReference>
<comment type="subcellular location">
    <subcellularLocation>
        <location evidence="1">Mitochondrion</location>
    </subcellularLocation>
</comment>
<keyword evidence="5" id="KW-0687">Ribonucleoprotein</keyword>
<dbReference type="InterPro" id="IPR016939">
    <property type="entry name" value="Ribosomal_mS23_fun"/>
</dbReference>
<dbReference type="FunCoup" id="A0A401G6M1">
    <property type="interactions" value="233"/>
</dbReference>
<dbReference type="OrthoDB" id="5542239at2759"/>
<dbReference type="STRING" id="139825.A0A401G6M1"/>
<dbReference type="GO" id="GO:0005763">
    <property type="term" value="C:mitochondrial small ribosomal subunit"/>
    <property type="evidence" value="ECO:0007669"/>
    <property type="project" value="InterPro"/>
</dbReference>
<sequence>MSKRVASQVHKQASRLLRQNYLRREPLWYQAVLDHPPLPLPAKNPPPRTNYDLPTKNTHVKHASSGRTRIEKPHPLPVQYVEDEIRRQFFRDHPFEAFRPTTLLEGAHIEDEHPIQGKEWTRLRQRGRNPTPEDAIRYAANLHLHHDQPLTNAYTSAVAQFRSLRSEQHIARSYALLEADYYGLQLGPSQVDIAFEREGKALETWEKTREQDANENAARKRWKAIVESALPGSWTKGQEYVRLWQEGIRPTYAPLLTERTLTRAGVTSTAFTTEEKTSFKKDPFALAEAIRARA</sequence>
<feature type="compositionally biased region" description="Pro residues" evidence="8">
    <location>
        <begin position="39"/>
        <end position="48"/>
    </location>
</feature>
<dbReference type="AlphaFoldDB" id="A0A401G6M1"/>
<protein>
    <recommendedName>
        <fullName evidence="6">Small ribosomal subunit protein mS23</fullName>
    </recommendedName>
    <alternativeName>
        <fullName evidence="7">37S ribosomal protein S25, mitochondrial</fullName>
    </alternativeName>
</protein>
<dbReference type="GeneID" id="38774716"/>
<keyword evidence="3 9" id="KW-0689">Ribosomal protein</keyword>
<feature type="region of interest" description="Disordered" evidence="8">
    <location>
        <begin position="39"/>
        <end position="73"/>
    </location>
</feature>
<dbReference type="Proteomes" id="UP000287166">
    <property type="component" value="Unassembled WGS sequence"/>
</dbReference>
<evidence type="ECO:0000256" key="2">
    <source>
        <dbReference type="ARBA" id="ARBA00009864"/>
    </source>
</evidence>
<evidence type="ECO:0000256" key="3">
    <source>
        <dbReference type="ARBA" id="ARBA00022980"/>
    </source>
</evidence>
<evidence type="ECO:0000256" key="6">
    <source>
        <dbReference type="ARBA" id="ARBA00035137"/>
    </source>
</evidence>
<dbReference type="RefSeq" id="XP_027608712.1">
    <property type="nucleotide sequence ID" value="XM_027752911.1"/>
</dbReference>
<comment type="similarity">
    <text evidence="2">Belongs to the mitochondrion-specific ribosomal protein mS23 family.</text>
</comment>
<gene>
    <name evidence="9" type="ORF">SCP_0106810</name>
</gene>
<accession>A0A401G6M1</accession>
<dbReference type="EMBL" id="BFAD01000001">
    <property type="protein sequence ID" value="GBE77799.1"/>
    <property type="molecule type" value="Genomic_DNA"/>
</dbReference>
<dbReference type="PANTHER" id="PTHR37799:SF1">
    <property type="entry name" value="SMALL RIBOSOMAL SUBUNIT PROTEIN MS23"/>
    <property type="match status" value="1"/>
</dbReference>